<dbReference type="InterPro" id="IPR002509">
    <property type="entry name" value="NODB_dom"/>
</dbReference>
<sequence length="537" mass="59600">MSGAVGASGNRVVVFTGDLSFAVRKGIVLADEAIAGMEWLVLVHSPRKRLVPLVKSQWRALRRDRWRWFPYTLGEVWRRVAGSRGGAPQPGTNALPGSDFSSDAFAARRNVRIVRVPDIHAPDSIRLVQDFAPRLGLALGAPILRKPLFALPEAGTLNLHKGRVPDYRGMPPAFWELWNGETSVGCTVHWVDEKLDTGAVAAREVVPCAPFSTVKGLQLRLDEVGNRLVQSALADVLQGTAVPSPQGTGGRTNRKPSLAQVAALERKLAARDPVAEPLPKALLKAGLGRGTHAAWRSGLYRAAAPRITVLLYHRVTDDVRDNLSTGVEQFHRQMALIRRHCRVLSLEEVLDAQVIPRSRQPLVCVTFDDGYRDNHDNAVPILVRHQIPAAFFVSTGIVNTDRTFPHDVKRRNDPIPTMDWDQLRTMKKHGFTIGSHTVNHIDCAGEPEDVVWNELTESRDTLRRELGIQDVILGYPYGGRHHMTPSRLDLVRQAGYTGCLSAYGGTNVRRVDPFNVLRRGIHWQFSDQAFMRECVGL</sequence>
<dbReference type="Gene3D" id="3.20.20.370">
    <property type="entry name" value="Glycoside hydrolase/deacetylase"/>
    <property type="match status" value="1"/>
</dbReference>
<dbReference type="Pfam" id="PF00551">
    <property type="entry name" value="Formyl_trans_N"/>
    <property type="match status" value="1"/>
</dbReference>
<dbReference type="InterPro" id="IPR036477">
    <property type="entry name" value="Formyl_transf_N_sf"/>
</dbReference>
<evidence type="ECO:0000313" key="4">
    <source>
        <dbReference type="Proteomes" id="UP001139353"/>
    </source>
</evidence>
<dbReference type="PANTHER" id="PTHR34216:SF7">
    <property type="entry name" value="POLY-BETA-1,6-N-ACETYL-D-GLUCOSAMINE N-DEACETYLASE"/>
    <property type="match status" value="1"/>
</dbReference>
<evidence type="ECO:0000259" key="2">
    <source>
        <dbReference type="PROSITE" id="PS51677"/>
    </source>
</evidence>
<dbReference type="InterPro" id="IPR002376">
    <property type="entry name" value="Formyl_transf_N"/>
</dbReference>
<keyword evidence="4" id="KW-1185">Reference proteome</keyword>
<feature type="domain" description="NodB homology" evidence="2">
    <location>
        <begin position="361"/>
        <end position="537"/>
    </location>
</feature>
<dbReference type="EMBL" id="JAJLJH010000002">
    <property type="protein sequence ID" value="MCK9686366.1"/>
    <property type="molecule type" value="Genomic_DNA"/>
</dbReference>
<dbReference type="InterPro" id="IPR051398">
    <property type="entry name" value="Polysacch_Deacetylase"/>
</dbReference>
<dbReference type="CDD" id="cd08653">
    <property type="entry name" value="FMT_core_like_3"/>
    <property type="match status" value="1"/>
</dbReference>
<keyword evidence="1" id="KW-0732">Signal</keyword>
<accession>A0A9X1YI75</accession>
<name>A0A9X1YI75_9BURK</name>
<proteinExistence type="predicted"/>
<evidence type="ECO:0000256" key="1">
    <source>
        <dbReference type="ARBA" id="ARBA00022729"/>
    </source>
</evidence>
<dbReference type="Proteomes" id="UP001139353">
    <property type="component" value="Unassembled WGS sequence"/>
</dbReference>
<reference evidence="3" key="1">
    <citation type="submission" date="2021-11" db="EMBL/GenBank/DDBJ databases">
        <title>BS-T2-15 a new species belonging to the Comamonadaceae family isolated from the soil of a French oak forest.</title>
        <authorList>
            <person name="Mieszkin S."/>
            <person name="Alain K."/>
        </authorList>
    </citation>
    <scope>NUCLEOTIDE SEQUENCE</scope>
    <source>
        <strain evidence="3">BS-T2-15</strain>
    </source>
</reference>
<protein>
    <submittedName>
        <fullName evidence="3">Polysaccharide deacetylase family protein</fullName>
    </submittedName>
</protein>
<dbReference type="InterPro" id="IPR011330">
    <property type="entry name" value="Glyco_hydro/deAcase_b/a-brl"/>
</dbReference>
<evidence type="ECO:0000313" key="3">
    <source>
        <dbReference type="EMBL" id="MCK9686366.1"/>
    </source>
</evidence>
<dbReference type="CDD" id="cd10918">
    <property type="entry name" value="CE4_NodB_like_5s_6s"/>
    <property type="match status" value="1"/>
</dbReference>
<dbReference type="GO" id="GO:0016810">
    <property type="term" value="F:hydrolase activity, acting on carbon-nitrogen (but not peptide) bonds"/>
    <property type="evidence" value="ECO:0007669"/>
    <property type="project" value="InterPro"/>
</dbReference>
<dbReference type="SUPFAM" id="SSF53328">
    <property type="entry name" value="Formyltransferase"/>
    <property type="match status" value="1"/>
</dbReference>
<dbReference type="Pfam" id="PF01522">
    <property type="entry name" value="Polysacc_deac_1"/>
    <property type="match status" value="1"/>
</dbReference>
<dbReference type="PANTHER" id="PTHR34216">
    <property type="match status" value="1"/>
</dbReference>
<organism evidence="3 4">
    <name type="scientific">Scleromatobacter humisilvae</name>
    <dbReference type="NCBI Taxonomy" id="2897159"/>
    <lineage>
        <taxon>Bacteria</taxon>
        <taxon>Pseudomonadati</taxon>
        <taxon>Pseudomonadota</taxon>
        <taxon>Betaproteobacteria</taxon>
        <taxon>Burkholderiales</taxon>
        <taxon>Sphaerotilaceae</taxon>
        <taxon>Scleromatobacter</taxon>
    </lineage>
</organism>
<comment type="caution">
    <text evidence="3">The sequence shown here is derived from an EMBL/GenBank/DDBJ whole genome shotgun (WGS) entry which is preliminary data.</text>
</comment>
<dbReference type="Gene3D" id="3.40.50.12230">
    <property type="match status" value="1"/>
</dbReference>
<dbReference type="GO" id="GO:0005975">
    <property type="term" value="P:carbohydrate metabolic process"/>
    <property type="evidence" value="ECO:0007669"/>
    <property type="project" value="InterPro"/>
</dbReference>
<gene>
    <name evidence="3" type="ORF">LPC04_11675</name>
</gene>
<dbReference type="AlphaFoldDB" id="A0A9X1YI75"/>
<dbReference type="PROSITE" id="PS51677">
    <property type="entry name" value="NODB"/>
    <property type="match status" value="1"/>
</dbReference>
<dbReference type="SUPFAM" id="SSF88713">
    <property type="entry name" value="Glycoside hydrolase/deacetylase"/>
    <property type="match status" value="1"/>
</dbReference>
<dbReference type="RefSeq" id="WP_275682390.1">
    <property type="nucleotide sequence ID" value="NZ_JAJLJH010000002.1"/>
</dbReference>